<protein>
    <submittedName>
        <fullName evidence="6">NAD-dependent protein deacylase</fullName>
    </submittedName>
</protein>
<keyword evidence="3" id="KW-0520">NAD</keyword>
<dbReference type="InterPro" id="IPR029035">
    <property type="entry name" value="DHS-like_NAD/FAD-binding_dom"/>
</dbReference>
<reference evidence="7" key="1">
    <citation type="submission" date="2014-12" db="EMBL/GenBank/DDBJ databases">
        <title>Genome Sequence of Valsa Canker Pathogens Uncovers a Specific Adaption of Colonization on Woody Bark.</title>
        <authorList>
            <person name="Yin Z."/>
            <person name="Liu H."/>
            <person name="Gao X."/>
            <person name="Li Z."/>
            <person name="Song N."/>
            <person name="Ke X."/>
            <person name="Dai Q."/>
            <person name="Wu Y."/>
            <person name="Sun Y."/>
            <person name="Xu J.-R."/>
            <person name="Kang Z.K."/>
            <person name="Wang L."/>
            <person name="Huang L."/>
        </authorList>
    </citation>
    <scope>NUCLEOTIDE SEQUENCE [LARGE SCALE GENOMIC DNA]</scope>
    <source>
        <strain evidence="7">SXYL134</strain>
    </source>
</reference>
<proteinExistence type="inferred from homology"/>
<comment type="similarity">
    <text evidence="1">Belongs to the sirtuin family. Class I subfamily.</text>
</comment>
<dbReference type="CDD" id="cd01412">
    <property type="entry name" value="SIRT5_Af1_CobB"/>
    <property type="match status" value="1"/>
</dbReference>
<dbReference type="GO" id="GO:0005634">
    <property type="term" value="C:nucleus"/>
    <property type="evidence" value="ECO:0007669"/>
    <property type="project" value="TreeGrafter"/>
</dbReference>
<keyword evidence="7" id="KW-1185">Reference proteome</keyword>
<evidence type="ECO:0000313" key="7">
    <source>
        <dbReference type="Proteomes" id="UP000078576"/>
    </source>
</evidence>
<feature type="binding site" evidence="4">
    <location>
        <position position="194"/>
    </location>
    <ligand>
        <name>Zn(2+)</name>
        <dbReference type="ChEBI" id="CHEBI:29105"/>
    </ligand>
</feature>
<dbReference type="PROSITE" id="PS50305">
    <property type="entry name" value="SIRTUIN"/>
    <property type="match status" value="1"/>
</dbReference>
<dbReference type="STRING" id="694573.A0A194US72"/>
<dbReference type="PANTHER" id="PTHR11085">
    <property type="entry name" value="NAD-DEPENDENT PROTEIN DEACYLASE SIRTUIN-5, MITOCHONDRIAL-RELATED"/>
    <property type="match status" value="1"/>
</dbReference>
<dbReference type="EMBL" id="KN714674">
    <property type="protein sequence ID" value="KUI54493.1"/>
    <property type="molecule type" value="Genomic_DNA"/>
</dbReference>
<evidence type="ECO:0000313" key="6">
    <source>
        <dbReference type="EMBL" id="KUI54493.1"/>
    </source>
</evidence>
<dbReference type="PANTHER" id="PTHR11085:SF10">
    <property type="entry name" value="NAD-DEPENDENT PROTEIN DEACYLASE SIRTUIN-5, MITOCHONDRIAL-RELATED"/>
    <property type="match status" value="1"/>
</dbReference>
<sequence length="350" mass="38380">MKSTASLRRTIISIPKRSTFISSTQTLNAFQKTSSPRRQLLTRSFWSRSKHPCPTDESMSPRTSIEDFQNLVKSSNRILALCGAGLSASSGLPTFRGSGGLWRNHEPTSLATPRAFKRDPALVWLFYAWRRHMCLKAEPNMGHYALAQLARKKKNFLCLTQNVDGLSIRAGHPTSQLRLLHGSILDLKCFNERCAYIEKDNLSDPLCPALEAASAVNAPPGEQQPGKLPLLDPAVPVPKIDVKDLPHCPSCKTGLLRPGVVWFDEPLDKEMLDETDEWIDSGPVDLMLVIGTAAVVWPAAGYTTKAKIKGAVVAVINPDPSARAGLGPKDFFFQGDAAEILPKLFEKVIG</sequence>
<feature type="active site" description="Proton acceptor" evidence="4">
    <location>
        <position position="181"/>
    </location>
</feature>
<dbReference type="GO" id="GO:0046872">
    <property type="term" value="F:metal ion binding"/>
    <property type="evidence" value="ECO:0007669"/>
    <property type="project" value="UniProtKB-KW"/>
</dbReference>
<dbReference type="InterPro" id="IPR026590">
    <property type="entry name" value="Ssirtuin_cat_dom"/>
</dbReference>
<dbReference type="GO" id="GO:0036054">
    <property type="term" value="F:protein-malonyllysine demalonylase activity"/>
    <property type="evidence" value="ECO:0007669"/>
    <property type="project" value="InterPro"/>
</dbReference>
<organism evidence="6 7">
    <name type="scientific">Cytospora mali</name>
    <name type="common">Apple Valsa canker fungus</name>
    <name type="synonym">Valsa mali</name>
    <dbReference type="NCBI Taxonomy" id="578113"/>
    <lineage>
        <taxon>Eukaryota</taxon>
        <taxon>Fungi</taxon>
        <taxon>Dikarya</taxon>
        <taxon>Ascomycota</taxon>
        <taxon>Pezizomycotina</taxon>
        <taxon>Sordariomycetes</taxon>
        <taxon>Sordariomycetidae</taxon>
        <taxon>Diaporthales</taxon>
        <taxon>Cytosporaceae</taxon>
        <taxon>Cytospora</taxon>
    </lineage>
</organism>
<feature type="binding site" evidence="4">
    <location>
        <position position="189"/>
    </location>
    <ligand>
        <name>Zn(2+)</name>
        <dbReference type="ChEBI" id="CHEBI:29105"/>
    </ligand>
</feature>
<dbReference type="InterPro" id="IPR003000">
    <property type="entry name" value="Sirtuin"/>
</dbReference>
<dbReference type="GO" id="GO:0070403">
    <property type="term" value="F:NAD+ binding"/>
    <property type="evidence" value="ECO:0007669"/>
    <property type="project" value="InterPro"/>
</dbReference>
<feature type="binding site" evidence="4">
    <location>
        <position position="248"/>
    </location>
    <ligand>
        <name>Zn(2+)</name>
        <dbReference type="ChEBI" id="CHEBI:29105"/>
    </ligand>
</feature>
<dbReference type="SUPFAM" id="SSF52467">
    <property type="entry name" value="DHS-like NAD/FAD-binding domain"/>
    <property type="match status" value="1"/>
</dbReference>
<evidence type="ECO:0000256" key="1">
    <source>
        <dbReference type="ARBA" id="ARBA00006924"/>
    </source>
</evidence>
<name>A0A194US72_CYTMA</name>
<dbReference type="InterPro" id="IPR027546">
    <property type="entry name" value="Sirtuin_class_III"/>
</dbReference>
<dbReference type="InterPro" id="IPR026591">
    <property type="entry name" value="Sirtuin_cat_small_dom_sf"/>
</dbReference>
<dbReference type="AlphaFoldDB" id="A0A194US72"/>
<dbReference type="Gene3D" id="3.40.50.1220">
    <property type="entry name" value="TPP-binding domain"/>
    <property type="match status" value="1"/>
</dbReference>
<evidence type="ECO:0000256" key="2">
    <source>
        <dbReference type="ARBA" id="ARBA00022679"/>
    </source>
</evidence>
<gene>
    <name evidence="6" type="ORF">VP1G_01925</name>
</gene>
<dbReference type="InterPro" id="IPR050134">
    <property type="entry name" value="NAD-dep_sirtuin_deacylases"/>
</dbReference>
<dbReference type="OrthoDB" id="424302at2759"/>
<dbReference type="Gene3D" id="3.30.1600.10">
    <property type="entry name" value="SIR2/SIRT2 'Small Domain"/>
    <property type="match status" value="1"/>
</dbReference>
<accession>A0A194US72</accession>
<keyword evidence="2" id="KW-0808">Transferase</keyword>
<keyword evidence="4" id="KW-0479">Metal-binding</keyword>
<evidence type="ECO:0000259" key="5">
    <source>
        <dbReference type="PROSITE" id="PS50305"/>
    </source>
</evidence>
<keyword evidence="4" id="KW-0862">Zinc</keyword>
<dbReference type="Pfam" id="PF02146">
    <property type="entry name" value="SIR2"/>
    <property type="match status" value="1"/>
</dbReference>
<dbReference type="Proteomes" id="UP000078576">
    <property type="component" value="Unassembled WGS sequence"/>
</dbReference>
<dbReference type="GO" id="GO:0017136">
    <property type="term" value="F:histone deacetylase activity, NAD-dependent"/>
    <property type="evidence" value="ECO:0007669"/>
    <property type="project" value="TreeGrafter"/>
</dbReference>
<evidence type="ECO:0000256" key="3">
    <source>
        <dbReference type="ARBA" id="ARBA00023027"/>
    </source>
</evidence>
<feature type="domain" description="Deacetylase sirtuin-type" evidence="5">
    <location>
        <begin position="58"/>
        <end position="350"/>
    </location>
</feature>
<evidence type="ECO:0000256" key="4">
    <source>
        <dbReference type="PROSITE-ProRule" id="PRU00236"/>
    </source>
</evidence>
<dbReference type="GO" id="GO:0036055">
    <property type="term" value="F:protein-succinyllysine desuccinylase activity"/>
    <property type="evidence" value="ECO:0007669"/>
    <property type="project" value="InterPro"/>
</dbReference>
<feature type="binding site" evidence="4">
    <location>
        <position position="251"/>
    </location>
    <ligand>
        <name>Zn(2+)</name>
        <dbReference type="ChEBI" id="CHEBI:29105"/>
    </ligand>
</feature>